<evidence type="ECO:0008006" key="4">
    <source>
        <dbReference type="Google" id="ProtNLM"/>
    </source>
</evidence>
<organism evidence="2 3">
    <name type="scientific">Streptomyces swartbergensis</name>
    <dbReference type="NCBI Taxonomy" id="487165"/>
    <lineage>
        <taxon>Bacteria</taxon>
        <taxon>Bacillati</taxon>
        <taxon>Actinomycetota</taxon>
        <taxon>Actinomycetes</taxon>
        <taxon>Kitasatosporales</taxon>
        <taxon>Streptomycetaceae</taxon>
        <taxon>Streptomyces</taxon>
    </lineage>
</organism>
<dbReference type="AlphaFoldDB" id="A0A243S4N9"/>
<evidence type="ECO:0000313" key="2">
    <source>
        <dbReference type="EMBL" id="OUD02576.1"/>
    </source>
</evidence>
<keyword evidence="3" id="KW-1185">Reference proteome</keyword>
<protein>
    <recommendedName>
        <fullName evidence="4">Minor tail protein</fullName>
    </recommendedName>
</protein>
<evidence type="ECO:0000313" key="3">
    <source>
        <dbReference type="Proteomes" id="UP000195105"/>
    </source>
</evidence>
<proteinExistence type="predicted"/>
<dbReference type="RefSeq" id="WP_086601253.1">
    <property type="nucleotide sequence ID" value="NZ_NGFN01000071.1"/>
</dbReference>
<feature type="region of interest" description="Disordered" evidence="1">
    <location>
        <begin position="146"/>
        <end position="187"/>
    </location>
</feature>
<dbReference type="Proteomes" id="UP000195105">
    <property type="component" value="Unassembled WGS sequence"/>
</dbReference>
<dbReference type="EMBL" id="NGFN01000071">
    <property type="protein sequence ID" value="OUD02576.1"/>
    <property type="molecule type" value="Genomic_DNA"/>
</dbReference>
<reference evidence="2 3" key="1">
    <citation type="submission" date="2017-05" db="EMBL/GenBank/DDBJ databases">
        <title>Biotechnological potential of actinobacteria isolated from South African environments.</title>
        <authorList>
            <person name="Le Roes-Hill M."/>
            <person name="Prins A."/>
            <person name="Durrell K.A."/>
        </authorList>
    </citation>
    <scope>NUCLEOTIDE SEQUENCE [LARGE SCALE GENOMIC DNA]</scope>
    <source>
        <strain evidence="2 3">HMC13</strain>
    </source>
</reference>
<evidence type="ECO:0000256" key="1">
    <source>
        <dbReference type="SAM" id="MobiDB-lite"/>
    </source>
</evidence>
<gene>
    <name evidence="2" type="ORF">CA983_14215</name>
</gene>
<sequence length="310" mass="32305">MTSEAARALGEDLALAKSATTGSGTVSAEVVDITDTGVNLSVGGALLINVQCSDAYRNRKAGDWVAVKLGAKPVVMWRLGADPGPLDENTIKSLAKEVSLDEQVVRAATWGTTAPSGTGWQAATTPYVRKNAEGKVELYFQLAAQSDDSPTAPPDRAPKPVTISPTDTGTWRGGRPDDYASYPTQGDWTGRGNRRGGFFYGTKIASACAGKTVSKMTVKFTRRTGSGVNAKRPLHLYLHNYSAPPSGQLSLADGPDELLSLSAGATGTATLPASWRSQLASGAARGLAIYASGSRDYLSLSGGSITITFS</sequence>
<accession>A0A243S4N9</accession>
<name>A0A243S4N9_9ACTN</name>
<comment type="caution">
    <text evidence="2">The sequence shown here is derived from an EMBL/GenBank/DDBJ whole genome shotgun (WGS) entry which is preliminary data.</text>
</comment>